<sequence length="142" mass="16156">MPSPKNTRICLWLLTLLCLGQMIYIYASNRTLPDPDEIISVSRVGENGAIYEVRYSGGGATVPHVYRHFVMEVQPSHEAALQRSKDSVPFLVTRSTGAVYEITSRSVKLRTLNKIYEFHNTAYYKVEGNLNEVKFELEARMP</sequence>
<evidence type="ECO:0008006" key="3">
    <source>
        <dbReference type="Google" id="ProtNLM"/>
    </source>
</evidence>
<gene>
    <name evidence="1" type="ORF">B2J77_07695</name>
</gene>
<keyword evidence="2" id="KW-1185">Reference proteome</keyword>
<dbReference type="EMBL" id="CP019952">
    <property type="protein sequence ID" value="AQW68105.1"/>
    <property type="molecule type" value="Genomic_DNA"/>
</dbReference>
<accession>A0ABM6J129</accession>
<evidence type="ECO:0000313" key="1">
    <source>
        <dbReference type="EMBL" id="AQW68105.1"/>
    </source>
</evidence>
<organism evidence="1 2">
    <name type="scientific">Pseudomonas parafulva</name>
    <dbReference type="NCBI Taxonomy" id="157782"/>
    <lineage>
        <taxon>Bacteria</taxon>
        <taxon>Pseudomonadati</taxon>
        <taxon>Pseudomonadota</taxon>
        <taxon>Gammaproteobacteria</taxon>
        <taxon>Pseudomonadales</taxon>
        <taxon>Pseudomonadaceae</taxon>
        <taxon>Pseudomonas</taxon>
    </lineage>
</organism>
<name>A0ABM6J129_9PSED</name>
<protein>
    <recommendedName>
        <fullName evidence="3">Lipoprotein</fullName>
    </recommendedName>
</protein>
<evidence type="ECO:0000313" key="2">
    <source>
        <dbReference type="Proteomes" id="UP000191010"/>
    </source>
</evidence>
<dbReference type="Proteomes" id="UP000191010">
    <property type="component" value="Chromosome"/>
</dbReference>
<proteinExistence type="predicted"/>
<reference evidence="1 2" key="1">
    <citation type="submission" date="2017-02" db="EMBL/GenBank/DDBJ databases">
        <authorList>
            <person name="Guo L."/>
        </authorList>
    </citation>
    <scope>NUCLEOTIDE SEQUENCE [LARGE SCALE GENOMIC DNA]</scope>
    <source>
        <strain evidence="1 2">PRS09-11288</strain>
    </source>
</reference>